<protein>
    <submittedName>
        <fullName evidence="15">GL16515</fullName>
    </submittedName>
</protein>
<sequence length="485" mass="53564">MKALTDSKRRLSLSSNFNDDDQDEDDDTMCSGTAVKRSIVYYLKNSTLHGLKYIAEESITIPERVFFGIAFVLVVILSGFFISNVYVKWSASPIIISTSAKQKLTSNMPFPAITICNLNQALLSRVQRISRSSSNFSLLMGLCDQGGDLTISYIGTWKYFKAILVEVAQPCDEMLLYCSFGSRPGTVHHAVQLDSHRRRPVLQLQCPGSLVPDTELQRRCPAGAAPAERPLRGHRLDRGAGLCQEAARVLLPPNLGRHRDTHGAHRGAECLGGGVLLHQVHERGLQGARPQSRRAAEGQQLRPHSDGGQGGEDTHRARVRGRPALDSVHQEVGEALPLLGRERSGILPHLLAQELRAGVRGQAAAPRVQLRPLLPAADRPGLPGLRAERQHLHESRPDGDRVLADEPLLRELLARLLRAHLQGHPVHVLDCVRSAVPVRRGPARLHLQGRAQQCQRALHSALLLRDQHLSQHHQVRDVWLHGVPL</sequence>
<evidence type="ECO:0000256" key="1">
    <source>
        <dbReference type="ARBA" id="ARBA00004141"/>
    </source>
</evidence>
<name>B4GW90_DROPE</name>
<organism evidence="16">
    <name type="scientific">Drosophila persimilis</name>
    <name type="common">Fruit fly</name>
    <dbReference type="NCBI Taxonomy" id="7234"/>
    <lineage>
        <taxon>Eukaryota</taxon>
        <taxon>Metazoa</taxon>
        <taxon>Ecdysozoa</taxon>
        <taxon>Arthropoda</taxon>
        <taxon>Hexapoda</taxon>
        <taxon>Insecta</taxon>
        <taxon>Pterygota</taxon>
        <taxon>Neoptera</taxon>
        <taxon>Endopterygota</taxon>
        <taxon>Diptera</taxon>
        <taxon>Brachycera</taxon>
        <taxon>Muscomorpha</taxon>
        <taxon>Ephydroidea</taxon>
        <taxon>Drosophilidae</taxon>
        <taxon>Drosophila</taxon>
        <taxon>Sophophora</taxon>
    </lineage>
</organism>
<keyword evidence="3 12" id="KW-0813">Transport</keyword>
<evidence type="ECO:0000256" key="4">
    <source>
        <dbReference type="ARBA" id="ARBA00022461"/>
    </source>
</evidence>
<evidence type="ECO:0000256" key="6">
    <source>
        <dbReference type="ARBA" id="ARBA00022989"/>
    </source>
</evidence>
<keyword evidence="11 12" id="KW-0407">Ion channel</keyword>
<comment type="subcellular location">
    <subcellularLocation>
        <location evidence="1">Membrane</location>
        <topology evidence="1">Multi-pass membrane protein</topology>
    </subcellularLocation>
</comment>
<keyword evidence="10 12" id="KW-0739">Sodium transport</keyword>
<keyword evidence="16" id="KW-1185">Reference proteome</keyword>
<evidence type="ECO:0000313" key="15">
    <source>
        <dbReference type="EMBL" id="EDW26974.1"/>
    </source>
</evidence>
<evidence type="ECO:0000313" key="16">
    <source>
        <dbReference type="Proteomes" id="UP000008744"/>
    </source>
</evidence>
<dbReference type="Pfam" id="PF00858">
    <property type="entry name" value="ASC"/>
    <property type="match status" value="1"/>
</dbReference>
<dbReference type="PANTHER" id="PTHR11690:SF243">
    <property type="entry name" value="PICKPOCKET 12-RELATED"/>
    <property type="match status" value="1"/>
</dbReference>
<evidence type="ECO:0000256" key="11">
    <source>
        <dbReference type="ARBA" id="ARBA00023303"/>
    </source>
</evidence>
<keyword evidence="6 14" id="KW-1133">Transmembrane helix</keyword>
<evidence type="ECO:0000256" key="12">
    <source>
        <dbReference type="RuleBase" id="RU000679"/>
    </source>
</evidence>
<dbReference type="EMBL" id="CH479194">
    <property type="protein sequence ID" value="EDW26974.1"/>
    <property type="molecule type" value="Genomic_DNA"/>
</dbReference>
<gene>
    <name evidence="15" type="primary">Dper\GL16515</name>
    <name evidence="15" type="ORF">Dper_GL16515</name>
</gene>
<feature type="transmembrane region" description="Helical" evidence="14">
    <location>
        <begin position="65"/>
        <end position="87"/>
    </location>
</feature>
<evidence type="ECO:0000256" key="13">
    <source>
        <dbReference type="SAM" id="MobiDB-lite"/>
    </source>
</evidence>
<dbReference type="HOGENOM" id="CLU_562930_0_0_1"/>
<evidence type="ECO:0000256" key="14">
    <source>
        <dbReference type="SAM" id="Phobius"/>
    </source>
</evidence>
<keyword evidence="7" id="KW-0915">Sodium</keyword>
<reference evidence="15 16" key="1">
    <citation type="journal article" date="2007" name="Nature">
        <title>Evolution of genes and genomes on the Drosophila phylogeny.</title>
        <authorList>
            <consortium name="Drosophila 12 Genomes Consortium"/>
            <person name="Clark A.G."/>
            <person name="Eisen M.B."/>
            <person name="Smith D.R."/>
            <person name="Bergman C.M."/>
            <person name="Oliver B."/>
            <person name="Markow T.A."/>
            <person name="Kaufman T.C."/>
            <person name="Kellis M."/>
            <person name="Gelbart W."/>
            <person name="Iyer V.N."/>
            <person name="Pollard D.A."/>
            <person name="Sackton T.B."/>
            <person name="Larracuente A.M."/>
            <person name="Singh N.D."/>
            <person name="Abad J.P."/>
            <person name="Abt D.N."/>
            <person name="Adryan B."/>
            <person name="Aguade M."/>
            <person name="Akashi H."/>
            <person name="Anderson W.W."/>
            <person name="Aquadro C.F."/>
            <person name="Ardell D.H."/>
            <person name="Arguello R."/>
            <person name="Artieri C.G."/>
            <person name="Barbash D.A."/>
            <person name="Barker D."/>
            <person name="Barsanti P."/>
            <person name="Batterham P."/>
            <person name="Batzoglou S."/>
            <person name="Begun D."/>
            <person name="Bhutkar A."/>
            <person name="Blanco E."/>
            <person name="Bosak S.A."/>
            <person name="Bradley R.K."/>
            <person name="Brand A.D."/>
            <person name="Brent M.R."/>
            <person name="Brooks A.N."/>
            <person name="Brown R.H."/>
            <person name="Butlin R.K."/>
            <person name="Caggese C."/>
            <person name="Calvi B.R."/>
            <person name="Bernardo de Carvalho A."/>
            <person name="Caspi A."/>
            <person name="Castrezana S."/>
            <person name="Celniker S.E."/>
            <person name="Chang J.L."/>
            <person name="Chapple C."/>
            <person name="Chatterji S."/>
            <person name="Chinwalla A."/>
            <person name="Civetta A."/>
            <person name="Clifton S.W."/>
            <person name="Comeron J.M."/>
            <person name="Costello J.C."/>
            <person name="Coyne J.A."/>
            <person name="Daub J."/>
            <person name="David R.G."/>
            <person name="Delcher A.L."/>
            <person name="Delehaunty K."/>
            <person name="Do C.B."/>
            <person name="Ebling H."/>
            <person name="Edwards K."/>
            <person name="Eickbush T."/>
            <person name="Evans J.D."/>
            <person name="Filipski A."/>
            <person name="Findeiss S."/>
            <person name="Freyhult E."/>
            <person name="Fulton L."/>
            <person name="Fulton R."/>
            <person name="Garcia A.C."/>
            <person name="Gardiner A."/>
            <person name="Garfield D.A."/>
            <person name="Garvin B.E."/>
            <person name="Gibson G."/>
            <person name="Gilbert D."/>
            <person name="Gnerre S."/>
            <person name="Godfrey J."/>
            <person name="Good R."/>
            <person name="Gotea V."/>
            <person name="Gravely B."/>
            <person name="Greenberg A.J."/>
            <person name="Griffiths-Jones S."/>
            <person name="Gross S."/>
            <person name="Guigo R."/>
            <person name="Gustafson E.A."/>
            <person name="Haerty W."/>
            <person name="Hahn M.W."/>
            <person name="Halligan D.L."/>
            <person name="Halpern A.L."/>
            <person name="Halter G.M."/>
            <person name="Han M.V."/>
            <person name="Heger A."/>
            <person name="Hillier L."/>
            <person name="Hinrichs A.S."/>
            <person name="Holmes I."/>
            <person name="Hoskins R.A."/>
            <person name="Hubisz M.J."/>
            <person name="Hultmark D."/>
            <person name="Huntley M.A."/>
            <person name="Jaffe D.B."/>
            <person name="Jagadeeshan S."/>
            <person name="Jeck W.R."/>
            <person name="Johnson J."/>
            <person name="Jones C.D."/>
            <person name="Jordan W.C."/>
            <person name="Karpen G.H."/>
            <person name="Kataoka E."/>
            <person name="Keightley P.D."/>
            <person name="Kheradpour P."/>
            <person name="Kirkness E.F."/>
            <person name="Koerich L.B."/>
            <person name="Kristiansen K."/>
            <person name="Kudrna D."/>
            <person name="Kulathinal R.J."/>
            <person name="Kumar S."/>
            <person name="Kwok R."/>
            <person name="Lander E."/>
            <person name="Langley C.H."/>
            <person name="Lapoint R."/>
            <person name="Lazzaro B.P."/>
            <person name="Lee S.J."/>
            <person name="Levesque L."/>
            <person name="Li R."/>
            <person name="Lin C.F."/>
            <person name="Lin M.F."/>
            <person name="Lindblad-Toh K."/>
            <person name="Llopart A."/>
            <person name="Long M."/>
            <person name="Low L."/>
            <person name="Lozovsky E."/>
            <person name="Lu J."/>
            <person name="Luo M."/>
            <person name="Machado C.A."/>
            <person name="Makalowski W."/>
            <person name="Marzo M."/>
            <person name="Matsuda M."/>
            <person name="Matzkin L."/>
            <person name="McAllister B."/>
            <person name="McBride C.S."/>
            <person name="McKernan B."/>
            <person name="McKernan K."/>
            <person name="Mendez-Lago M."/>
            <person name="Minx P."/>
            <person name="Mollenhauer M.U."/>
            <person name="Montooth K."/>
            <person name="Mount S.M."/>
            <person name="Mu X."/>
            <person name="Myers E."/>
            <person name="Negre B."/>
            <person name="Newfeld S."/>
            <person name="Nielsen R."/>
            <person name="Noor M.A."/>
            <person name="O'Grady P."/>
            <person name="Pachter L."/>
            <person name="Papaceit M."/>
            <person name="Parisi M.J."/>
            <person name="Parisi M."/>
            <person name="Parts L."/>
            <person name="Pedersen J.S."/>
            <person name="Pesole G."/>
            <person name="Phillippy A.M."/>
            <person name="Ponting C.P."/>
            <person name="Pop M."/>
            <person name="Porcelli D."/>
            <person name="Powell J.R."/>
            <person name="Prohaska S."/>
            <person name="Pruitt K."/>
            <person name="Puig M."/>
            <person name="Quesneville H."/>
            <person name="Ram K.R."/>
            <person name="Rand D."/>
            <person name="Rasmussen M.D."/>
            <person name="Reed L.K."/>
            <person name="Reenan R."/>
            <person name="Reily A."/>
            <person name="Remington K.A."/>
            <person name="Rieger T.T."/>
            <person name="Ritchie M.G."/>
            <person name="Robin C."/>
            <person name="Rogers Y.H."/>
            <person name="Rohde C."/>
            <person name="Rozas J."/>
            <person name="Rubenfield M.J."/>
            <person name="Ruiz A."/>
            <person name="Russo S."/>
            <person name="Salzberg S.L."/>
            <person name="Sanchez-Gracia A."/>
            <person name="Saranga D.J."/>
            <person name="Sato H."/>
            <person name="Schaeffer S.W."/>
            <person name="Schatz M.C."/>
            <person name="Schlenke T."/>
            <person name="Schwartz R."/>
            <person name="Segarra C."/>
            <person name="Singh R.S."/>
            <person name="Sirot L."/>
            <person name="Sirota M."/>
            <person name="Sisneros N.B."/>
            <person name="Smith C.D."/>
            <person name="Smith T.F."/>
            <person name="Spieth J."/>
            <person name="Stage D.E."/>
            <person name="Stark A."/>
            <person name="Stephan W."/>
            <person name="Strausberg R.L."/>
            <person name="Strempel S."/>
            <person name="Sturgill D."/>
            <person name="Sutton G."/>
            <person name="Sutton G.G."/>
            <person name="Tao W."/>
            <person name="Teichmann S."/>
            <person name="Tobari Y.N."/>
            <person name="Tomimura Y."/>
            <person name="Tsolas J.M."/>
            <person name="Valente V.L."/>
            <person name="Venter E."/>
            <person name="Venter J.C."/>
            <person name="Vicario S."/>
            <person name="Vieira F.G."/>
            <person name="Vilella A.J."/>
            <person name="Villasante A."/>
            <person name="Walenz B."/>
            <person name="Wang J."/>
            <person name="Wasserman M."/>
            <person name="Watts T."/>
            <person name="Wilson D."/>
            <person name="Wilson R.K."/>
            <person name="Wing R.A."/>
            <person name="Wolfner M.F."/>
            <person name="Wong A."/>
            <person name="Wong G.K."/>
            <person name="Wu C.I."/>
            <person name="Wu G."/>
            <person name="Yamamoto D."/>
            <person name="Yang H.P."/>
            <person name="Yang S.P."/>
            <person name="Yorke J.A."/>
            <person name="Yoshida K."/>
            <person name="Zdobnov E."/>
            <person name="Zhang P."/>
            <person name="Zhang Y."/>
            <person name="Zimin A.V."/>
            <person name="Baldwin J."/>
            <person name="Abdouelleil A."/>
            <person name="Abdulkadir J."/>
            <person name="Abebe A."/>
            <person name="Abera B."/>
            <person name="Abreu J."/>
            <person name="Acer S.C."/>
            <person name="Aftuck L."/>
            <person name="Alexander A."/>
            <person name="An P."/>
            <person name="Anderson E."/>
            <person name="Anderson S."/>
            <person name="Arachi H."/>
            <person name="Azer M."/>
            <person name="Bachantsang P."/>
            <person name="Barry A."/>
            <person name="Bayul T."/>
            <person name="Berlin A."/>
            <person name="Bessette D."/>
            <person name="Bloom T."/>
            <person name="Blye J."/>
            <person name="Boguslavskiy L."/>
            <person name="Bonnet C."/>
            <person name="Boukhgalter B."/>
            <person name="Bourzgui I."/>
            <person name="Brown A."/>
            <person name="Cahill P."/>
            <person name="Channer S."/>
            <person name="Cheshatsang Y."/>
            <person name="Chuda L."/>
            <person name="Citroen M."/>
            <person name="Collymore A."/>
            <person name="Cooke P."/>
            <person name="Costello M."/>
            <person name="D'Aco K."/>
            <person name="Daza R."/>
            <person name="De Haan G."/>
            <person name="DeGray S."/>
            <person name="DeMaso C."/>
            <person name="Dhargay N."/>
            <person name="Dooley K."/>
            <person name="Dooley E."/>
            <person name="Doricent M."/>
            <person name="Dorje P."/>
            <person name="Dorjee K."/>
            <person name="Dupes A."/>
            <person name="Elong R."/>
            <person name="Falk J."/>
            <person name="Farina A."/>
            <person name="Faro S."/>
            <person name="Ferguson D."/>
            <person name="Fisher S."/>
            <person name="Foley C.D."/>
            <person name="Franke A."/>
            <person name="Friedrich D."/>
            <person name="Gadbois L."/>
            <person name="Gearin G."/>
            <person name="Gearin C.R."/>
            <person name="Giannoukos G."/>
            <person name="Goode T."/>
            <person name="Graham J."/>
            <person name="Grandbois E."/>
            <person name="Grewal S."/>
            <person name="Gyaltsen K."/>
            <person name="Hafez N."/>
            <person name="Hagos B."/>
            <person name="Hall J."/>
            <person name="Henson C."/>
            <person name="Hollinger A."/>
            <person name="Honan T."/>
            <person name="Huard M.D."/>
            <person name="Hughes L."/>
            <person name="Hurhula B."/>
            <person name="Husby M.E."/>
            <person name="Kamat A."/>
            <person name="Kanga B."/>
            <person name="Kashin S."/>
            <person name="Khazanovich D."/>
            <person name="Kisner P."/>
            <person name="Lance K."/>
            <person name="Lara M."/>
            <person name="Lee W."/>
            <person name="Lennon N."/>
            <person name="Letendre F."/>
            <person name="LeVine R."/>
            <person name="Lipovsky A."/>
            <person name="Liu X."/>
            <person name="Liu J."/>
            <person name="Liu S."/>
            <person name="Lokyitsang T."/>
            <person name="Lokyitsang Y."/>
            <person name="Lubonja R."/>
            <person name="Lui A."/>
            <person name="MacDonald P."/>
            <person name="Magnisalis V."/>
            <person name="Maru K."/>
            <person name="Matthews C."/>
            <person name="McCusker W."/>
            <person name="McDonough S."/>
            <person name="Mehta T."/>
            <person name="Meldrim J."/>
            <person name="Meneus L."/>
            <person name="Mihai O."/>
            <person name="Mihalev A."/>
            <person name="Mihova T."/>
            <person name="Mittelman R."/>
            <person name="Mlenga V."/>
            <person name="Montmayeur A."/>
            <person name="Mulrain L."/>
            <person name="Navidi A."/>
            <person name="Naylor J."/>
            <person name="Negash T."/>
            <person name="Nguyen T."/>
            <person name="Nguyen N."/>
            <person name="Nicol R."/>
            <person name="Norbu C."/>
            <person name="Norbu N."/>
            <person name="Novod N."/>
            <person name="O'Neill B."/>
            <person name="Osman S."/>
            <person name="Markiewicz E."/>
            <person name="Oyono O.L."/>
            <person name="Patti C."/>
            <person name="Phunkhang P."/>
            <person name="Pierre F."/>
            <person name="Priest M."/>
            <person name="Raghuraman S."/>
            <person name="Rege F."/>
            <person name="Reyes R."/>
            <person name="Rise C."/>
            <person name="Rogov P."/>
            <person name="Ross K."/>
            <person name="Ryan E."/>
            <person name="Settipalli S."/>
            <person name="Shea T."/>
            <person name="Sherpa N."/>
            <person name="Shi L."/>
            <person name="Shih D."/>
            <person name="Sparrow T."/>
            <person name="Spaulding J."/>
            <person name="Stalker J."/>
            <person name="Stange-Thomann N."/>
            <person name="Stavropoulos S."/>
            <person name="Stone C."/>
            <person name="Strader C."/>
            <person name="Tesfaye S."/>
            <person name="Thomson T."/>
            <person name="Thoulutsang Y."/>
            <person name="Thoulutsang D."/>
            <person name="Topham K."/>
            <person name="Topping I."/>
            <person name="Tsamla T."/>
            <person name="Vassiliev H."/>
            <person name="Vo A."/>
            <person name="Wangchuk T."/>
            <person name="Wangdi T."/>
            <person name="Weiand M."/>
            <person name="Wilkinson J."/>
            <person name="Wilson A."/>
            <person name="Yadav S."/>
            <person name="Young G."/>
            <person name="Yu Q."/>
            <person name="Zembek L."/>
            <person name="Zhong D."/>
            <person name="Zimmer A."/>
            <person name="Zwirko Z."/>
            <person name="Jaffe D.B."/>
            <person name="Alvarez P."/>
            <person name="Brockman W."/>
            <person name="Butler J."/>
            <person name="Chin C."/>
            <person name="Gnerre S."/>
            <person name="Grabherr M."/>
            <person name="Kleber M."/>
            <person name="Mauceli E."/>
            <person name="MacCallum I."/>
        </authorList>
    </citation>
    <scope>NUCLEOTIDE SEQUENCE [LARGE SCALE GENOMIC DNA]</scope>
    <source>
        <strain evidence="16">MSH-3 / Tucson 14011-0111.49</strain>
    </source>
</reference>
<comment type="similarity">
    <text evidence="2 12">Belongs to the amiloride-sensitive sodium channel (TC 1.A.6) family.</text>
</comment>
<dbReference type="AlphaFoldDB" id="B4GW90"/>
<dbReference type="Proteomes" id="UP000008744">
    <property type="component" value="Unassembled WGS sequence"/>
</dbReference>
<dbReference type="KEGG" id="dpe:6597718"/>
<evidence type="ECO:0000256" key="7">
    <source>
        <dbReference type="ARBA" id="ARBA00023053"/>
    </source>
</evidence>
<proteinExistence type="inferred from homology"/>
<dbReference type="GO" id="GO:0005886">
    <property type="term" value="C:plasma membrane"/>
    <property type="evidence" value="ECO:0007669"/>
    <property type="project" value="TreeGrafter"/>
</dbReference>
<feature type="region of interest" description="Disordered" evidence="13">
    <location>
        <begin position="283"/>
        <end position="315"/>
    </location>
</feature>
<dbReference type="eggNOG" id="KOG4294">
    <property type="taxonomic scope" value="Eukaryota"/>
</dbReference>
<dbReference type="OrthoDB" id="6021021at2759"/>
<evidence type="ECO:0000256" key="9">
    <source>
        <dbReference type="ARBA" id="ARBA00023136"/>
    </source>
</evidence>
<evidence type="ECO:0000256" key="2">
    <source>
        <dbReference type="ARBA" id="ARBA00007193"/>
    </source>
</evidence>
<keyword evidence="8 12" id="KW-0406">Ion transport</keyword>
<dbReference type="InterPro" id="IPR001873">
    <property type="entry name" value="ENaC"/>
</dbReference>
<evidence type="ECO:0000256" key="3">
    <source>
        <dbReference type="ARBA" id="ARBA00022448"/>
    </source>
</evidence>
<keyword evidence="5 12" id="KW-0812">Transmembrane</keyword>
<keyword evidence="9 14" id="KW-0472">Membrane</keyword>
<keyword evidence="4 12" id="KW-0894">Sodium channel</keyword>
<evidence type="ECO:0000256" key="5">
    <source>
        <dbReference type="ARBA" id="ARBA00022692"/>
    </source>
</evidence>
<evidence type="ECO:0000256" key="10">
    <source>
        <dbReference type="ARBA" id="ARBA00023201"/>
    </source>
</evidence>
<accession>B4GW90</accession>
<evidence type="ECO:0000256" key="8">
    <source>
        <dbReference type="ARBA" id="ARBA00023065"/>
    </source>
</evidence>
<dbReference type="GO" id="GO:0015280">
    <property type="term" value="F:ligand-gated sodium channel activity"/>
    <property type="evidence" value="ECO:0007669"/>
    <property type="project" value="TreeGrafter"/>
</dbReference>
<dbReference type="PANTHER" id="PTHR11690">
    <property type="entry name" value="AMILORIDE-SENSITIVE SODIUM CHANNEL-RELATED"/>
    <property type="match status" value="1"/>
</dbReference>